<dbReference type="Pfam" id="PF04925">
    <property type="entry name" value="SHQ1"/>
    <property type="match status" value="1"/>
</dbReference>
<proteinExistence type="inferred from homology"/>
<evidence type="ECO:0000256" key="2">
    <source>
        <dbReference type="SAM" id="MobiDB-lite"/>
    </source>
</evidence>
<sequence>MVKLSATLHWLVDFSSPAEVVVSSARRCLSYPYLRCWPILRCTLGDVALLFLRGRRCVLKSLLQVHRILAQGREGYYLLNKIFVTDMIVWMQKVPEDLLVQFAAEYERAVKGLSKASVGLGLPDLERRVAAAMGAVPDEADEPESNSEEEGDEEEEEDDEEEESR</sequence>
<name>A0A7S2S5C4_9STRA</name>
<dbReference type="PANTHER" id="PTHR12967:SF0">
    <property type="entry name" value="PROTEIN SHQ1 HOMOLOG"/>
    <property type="match status" value="1"/>
</dbReference>
<dbReference type="GO" id="GO:0005654">
    <property type="term" value="C:nucleoplasm"/>
    <property type="evidence" value="ECO:0007669"/>
    <property type="project" value="TreeGrafter"/>
</dbReference>
<dbReference type="EMBL" id="HBHJ01016998">
    <property type="protein sequence ID" value="CAD9689935.1"/>
    <property type="molecule type" value="Transcribed_RNA"/>
</dbReference>
<dbReference type="GO" id="GO:0000493">
    <property type="term" value="P:box H/ACA snoRNP assembly"/>
    <property type="evidence" value="ECO:0007669"/>
    <property type="project" value="InterPro"/>
</dbReference>
<evidence type="ECO:0000256" key="1">
    <source>
        <dbReference type="ARBA" id="ARBA00005607"/>
    </source>
</evidence>
<protein>
    <recommendedName>
        <fullName evidence="3">Shq1 C-terminal domain-containing protein</fullName>
    </recommendedName>
</protein>
<dbReference type="PANTHER" id="PTHR12967">
    <property type="entry name" value="PROTEIN SHQ1 HOMOLOG"/>
    <property type="match status" value="1"/>
</dbReference>
<dbReference type="InterPro" id="IPR007009">
    <property type="entry name" value="Shq1_C"/>
</dbReference>
<organism evidence="4">
    <name type="scientific">Rhizochromulina marina</name>
    <dbReference type="NCBI Taxonomy" id="1034831"/>
    <lineage>
        <taxon>Eukaryota</taxon>
        <taxon>Sar</taxon>
        <taxon>Stramenopiles</taxon>
        <taxon>Ochrophyta</taxon>
        <taxon>Dictyochophyceae</taxon>
        <taxon>Rhizochromulinales</taxon>
        <taxon>Rhizochromulina</taxon>
    </lineage>
</organism>
<gene>
    <name evidence="4" type="ORF">RMAR1173_LOCUS11268</name>
</gene>
<dbReference type="InterPro" id="IPR039742">
    <property type="entry name" value="Shq1"/>
</dbReference>
<accession>A0A7S2S5C4</accession>
<evidence type="ECO:0000259" key="3">
    <source>
        <dbReference type="Pfam" id="PF04925"/>
    </source>
</evidence>
<feature type="compositionally biased region" description="Acidic residues" evidence="2">
    <location>
        <begin position="138"/>
        <end position="165"/>
    </location>
</feature>
<dbReference type="AlphaFoldDB" id="A0A7S2S5C4"/>
<dbReference type="GO" id="GO:0051082">
    <property type="term" value="F:unfolded protein binding"/>
    <property type="evidence" value="ECO:0007669"/>
    <property type="project" value="TreeGrafter"/>
</dbReference>
<reference evidence="4" key="1">
    <citation type="submission" date="2021-01" db="EMBL/GenBank/DDBJ databases">
        <authorList>
            <person name="Corre E."/>
            <person name="Pelletier E."/>
            <person name="Niang G."/>
            <person name="Scheremetjew M."/>
            <person name="Finn R."/>
            <person name="Kale V."/>
            <person name="Holt S."/>
            <person name="Cochrane G."/>
            <person name="Meng A."/>
            <person name="Brown T."/>
            <person name="Cohen L."/>
        </authorList>
    </citation>
    <scope>NUCLEOTIDE SEQUENCE</scope>
    <source>
        <strain evidence="4">CCMP1243</strain>
    </source>
</reference>
<evidence type="ECO:0000313" key="4">
    <source>
        <dbReference type="EMBL" id="CAD9689935.1"/>
    </source>
</evidence>
<feature type="region of interest" description="Disordered" evidence="2">
    <location>
        <begin position="133"/>
        <end position="165"/>
    </location>
</feature>
<comment type="similarity">
    <text evidence="1">Belongs to the SHQ1 family.</text>
</comment>
<dbReference type="GO" id="GO:0005737">
    <property type="term" value="C:cytoplasm"/>
    <property type="evidence" value="ECO:0007669"/>
    <property type="project" value="TreeGrafter"/>
</dbReference>
<feature type="domain" description="Shq1 C-terminal" evidence="3">
    <location>
        <begin position="2"/>
        <end position="120"/>
    </location>
</feature>